<evidence type="ECO:0000256" key="6">
    <source>
        <dbReference type="SAM" id="SignalP"/>
    </source>
</evidence>
<keyword evidence="4" id="KW-0249">Electron transport</keyword>
<dbReference type="Pfam" id="PF09459">
    <property type="entry name" value="EB_dh"/>
    <property type="match status" value="1"/>
</dbReference>
<dbReference type="EMBL" id="JAATWB010000005">
    <property type="protein sequence ID" value="NJA89249.1"/>
    <property type="molecule type" value="Genomic_DNA"/>
</dbReference>
<protein>
    <recommendedName>
        <fullName evidence="7">Cytochrome c-552/DMSO reductase-like haem-binding domain-containing protein</fullName>
    </recommendedName>
</protein>
<dbReference type="InterPro" id="IPR019020">
    <property type="entry name" value="Cyt-c552/DMSO_Rdtase_haem-bd"/>
</dbReference>
<dbReference type="RefSeq" id="WP_167681697.1">
    <property type="nucleotide sequence ID" value="NZ_JAATWB010000005.1"/>
</dbReference>
<dbReference type="CDD" id="cd00241">
    <property type="entry name" value="DOMON_like"/>
    <property type="match status" value="1"/>
</dbReference>
<keyword evidence="9" id="KW-1185">Reference proteome</keyword>
<organism evidence="8 9">
    <name type="scientific">Rhodocyclus gracilis</name>
    <dbReference type="NCBI Taxonomy" id="2929842"/>
    <lineage>
        <taxon>Bacteria</taxon>
        <taxon>Pseudomonadati</taxon>
        <taxon>Pseudomonadota</taxon>
        <taxon>Betaproteobacteria</taxon>
        <taxon>Rhodocyclales</taxon>
        <taxon>Rhodocyclaceae</taxon>
        <taxon>Rhodocyclus</taxon>
    </lineage>
</organism>
<accession>A0ABX0WHR3</accession>
<name>A0ABX0WHR3_9RHOO</name>
<proteinExistence type="predicted"/>
<keyword evidence="3" id="KW-0479">Metal-binding</keyword>
<reference evidence="9" key="1">
    <citation type="submission" date="2020-03" db="EMBL/GenBank/DDBJ databases">
        <title>Whole-genome sequence of the purple nonsulfur bacterium Rhodocyclus tenuis DSM112.</title>
        <authorList>
            <person name="Kyndt J.A."/>
            <person name="Meyer T.E."/>
        </authorList>
    </citation>
    <scope>NUCLEOTIDE SEQUENCE [LARGE SCALE GENOMIC DNA]</scope>
    <source>
        <strain evidence="9">DSM 112</strain>
    </source>
</reference>
<gene>
    <name evidence="8" type="ORF">HCX48_08450</name>
</gene>
<evidence type="ECO:0000256" key="3">
    <source>
        <dbReference type="ARBA" id="ARBA00022723"/>
    </source>
</evidence>
<sequence>MRSPLPLALCVPLLVGSASVLAAPDWNKVPVRSISVFHAGATSFEWISTPSSHLGAGSVKKGQPCIVCHEMKGGLDFTAKRLAPREPDASVLPATVSFPVSVQAAYDKDALYVRLAFTPPADAKPGSDTANDLKAALMLLDDKVPQAAQAGCWTSCHNDLRGMPNAANKGKYVAAGSFELLQWKSGKGASTLPAGVKVESARRGDTVTVTFTRTLSGPVAEGRSIPFGIAVHANRAAGRMHYVSLGYRLGLGAAGDVQAVKQ</sequence>
<feature type="signal peptide" evidence="6">
    <location>
        <begin position="1"/>
        <end position="22"/>
    </location>
</feature>
<feature type="chain" id="PRO_5046364306" description="Cytochrome c-552/DMSO reductase-like haem-binding domain-containing protein" evidence="6">
    <location>
        <begin position="23"/>
        <end position="262"/>
    </location>
</feature>
<evidence type="ECO:0000313" key="8">
    <source>
        <dbReference type="EMBL" id="NJA89249.1"/>
    </source>
</evidence>
<feature type="domain" description="Cytochrome c-552/DMSO reductase-like haem-binding" evidence="7">
    <location>
        <begin position="23"/>
        <end position="244"/>
    </location>
</feature>
<dbReference type="Proteomes" id="UP000720344">
    <property type="component" value="Unassembled WGS sequence"/>
</dbReference>
<keyword evidence="5" id="KW-0408">Iron</keyword>
<evidence type="ECO:0000313" key="9">
    <source>
        <dbReference type="Proteomes" id="UP000720344"/>
    </source>
</evidence>
<evidence type="ECO:0000256" key="2">
    <source>
        <dbReference type="ARBA" id="ARBA00022617"/>
    </source>
</evidence>
<keyword evidence="2" id="KW-0349">Heme</keyword>
<keyword evidence="6" id="KW-0732">Signal</keyword>
<dbReference type="SMART" id="SM00887">
    <property type="entry name" value="EB_dh"/>
    <property type="match status" value="1"/>
</dbReference>
<keyword evidence="1" id="KW-0813">Transport</keyword>
<evidence type="ECO:0000256" key="4">
    <source>
        <dbReference type="ARBA" id="ARBA00022982"/>
    </source>
</evidence>
<evidence type="ECO:0000259" key="7">
    <source>
        <dbReference type="SMART" id="SM00887"/>
    </source>
</evidence>
<comment type="caution">
    <text evidence="8">The sequence shown here is derived from an EMBL/GenBank/DDBJ whole genome shotgun (WGS) entry which is preliminary data.</text>
</comment>
<evidence type="ECO:0000256" key="5">
    <source>
        <dbReference type="ARBA" id="ARBA00023004"/>
    </source>
</evidence>
<evidence type="ECO:0000256" key="1">
    <source>
        <dbReference type="ARBA" id="ARBA00022448"/>
    </source>
</evidence>